<name>A0A1U9KCP6_ACEAC</name>
<evidence type="ECO:0000256" key="1">
    <source>
        <dbReference type="SAM" id="SignalP"/>
    </source>
</evidence>
<dbReference type="PROSITE" id="PS51257">
    <property type="entry name" value="PROKAR_LIPOPROTEIN"/>
    <property type="match status" value="1"/>
</dbReference>
<dbReference type="KEGG" id="aace:A0U92_01100"/>
<protein>
    <recommendedName>
        <fullName evidence="4">Lipoprotein</fullName>
    </recommendedName>
</protein>
<evidence type="ECO:0000313" key="2">
    <source>
        <dbReference type="EMBL" id="AQS83595.1"/>
    </source>
</evidence>
<dbReference type="OrthoDB" id="7283598at2"/>
<evidence type="ECO:0008006" key="4">
    <source>
        <dbReference type="Google" id="ProtNLM"/>
    </source>
</evidence>
<dbReference type="STRING" id="435.A0U92_01100"/>
<dbReference type="Proteomes" id="UP000188937">
    <property type="component" value="Chromosome"/>
</dbReference>
<organism evidence="2 3">
    <name type="scientific">Acetobacter aceti</name>
    <dbReference type="NCBI Taxonomy" id="435"/>
    <lineage>
        <taxon>Bacteria</taxon>
        <taxon>Pseudomonadati</taxon>
        <taxon>Pseudomonadota</taxon>
        <taxon>Alphaproteobacteria</taxon>
        <taxon>Acetobacterales</taxon>
        <taxon>Acetobacteraceae</taxon>
        <taxon>Acetobacter</taxon>
        <taxon>Acetobacter subgen. Acetobacter</taxon>
    </lineage>
</organism>
<dbReference type="EMBL" id="CP014692">
    <property type="protein sequence ID" value="AQS83595.1"/>
    <property type="molecule type" value="Genomic_DNA"/>
</dbReference>
<keyword evidence="1" id="KW-0732">Signal</keyword>
<keyword evidence="3" id="KW-1185">Reference proteome</keyword>
<proteinExistence type="predicted"/>
<sequence>MKIIRTATALAILTTLTACGDNAPGKDEVRDFMANQSISEVYSVNPFQKHSEQERDNAIDKIKKALDIQSLDCSATKGFKNVWDCTVNVMVMNEPHTSKYRFHRDDKGKLQGEVISE</sequence>
<evidence type="ECO:0000313" key="3">
    <source>
        <dbReference type="Proteomes" id="UP000188937"/>
    </source>
</evidence>
<accession>A0A1U9KCP6</accession>
<dbReference type="AlphaFoldDB" id="A0A1U9KCP6"/>
<reference evidence="2 3" key="1">
    <citation type="submission" date="2016-03" db="EMBL/GenBank/DDBJ databases">
        <title>Acetic acid bacteria sequencing.</title>
        <authorList>
            <person name="Brandt J."/>
            <person name="Jakob F."/>
            <person name="Vogel R.F."/>
        </authorList>
    </citation>
    <scope>NUCLEOTIDE SEQUENCE [LARGE SCALE GENOMIC DNA]</scope>
    <source>
        <strain evidence="2 3">TMW2.1153</strain>
    </source>
</reference>
<feature type="signal peptide" evidence="1">
    <location>
        <begin position="1"/>
        <end position="20"/>
    </location>
</feature>
<dbReference type="RefSeq" id="WP_077811622.1">
    <property type="nucleotide sequence ID" value="NZ_CP014692.1"/>
</dbReference>
<feature type="chain" id="PRO_5012707925" description="Lipoprotein" evidence="1">
    <location>
        <begin position="21"/>
        <end position="117"/>
    </location>
</feature>
<gene>
    <name evidence="2" type="ORF">A0U92_01100</name>
</gene>